<protein>
    <submittedName>
        <fullName evidence="3">Uncharacterized protein</fullName>
    </submittedName>
</protein>
<feature type="compositionally biased region" description="Polar residues" evidence="2">
    <location>
        <begin position="75"/>
        <end position="84"/>
    </location>
</feature>
<feature type="region of interest" description="Disordered" evidence="2">
    <location>
        <begin position="1"/>
        <end position="250"/>
    </location>
</feature>
<reference evidence="3 4" key="1">
    <citation type="submission" date="2021-07" db="EMBL/GenBank/DDBJ databases">
        <title>The Aristolochia fimbriata genome: insights into angiosperm evolution, floral development and chemical biosynthesis.</title>
        <authorList>
            <person name="Jiao Y."/>
        </authorList>
    </citation>
    <scope>NUCLEOTIDE SEQUENCE [LARGE SCALE GENOMIC DNA]</scope>
    <source>
        <strain evidence="3">IBCAS-2021</strain>
        <tissue evidence="3">Leaf</tissue>
    </source>
</reference>
<dbReference type="PANTHER" id="PTHR34466:SF3">
    <property type="entry name" value="OS11G0129800 PROTEIN"/>
    <property type="match status" value="1"/>
</dbReference>
<gene>
    <name evidence="3" type="ORF">H6P81_002989</name>
</gene>
<accession>A0AAV7FCF0</accession>
<evidence type="ECO:0000313" key="3">
    <source>
        <dbReference type="EMBL" id="KAG9458481.1"/>
    </source>
</evidence>
<dbReference type="PANTHER" id="PTHR34466">
    <property type="entry name" value="OS11G0129800 PROTEIN"/>
    <property type="match status" value="1"/>
</dbReference>
<organism evidence="3 4">
    <name type="scientific">Aristolochia fimbriata</name>
    <name type="common">White veined hardy Dutchman's pipe vine</name>
    <dbReference type="NCBI Taxonomy" id="158543"/>
    <lineage>
        <taxon>Eukaryota</taxon>
        <taxon>Viridiplantae</taxon>
        <taxon>Streptophyta</taxon>
        <taxon>Embryophyta</taxon>
        <taxon>Tracheophyta</taxon>
        <taxon>Spermatophyta</taxon>
        <taxon>Magnoliopsida</taxon>
        <taxon>Magnoliidae</taxon>
        <taxon>Piperales</taxon>
        <taxon>Aristolochiaceae</taxon>
        <taxon>Aristolochia</taxon>
    </lineage>
</organism>
<sequence>MATSAFKSTSKRGNFGTSSTTPALPRESNTEDAKKKVPLRRSRSVSAFSRSYTDPSKVSSLSNTVDFSNKRDNPLFSTSNSSSPEGFEPENPIRIAKFEDALARLDESTPKTTDSGVLDGRRGRSVSRSSDSSKQFSGPRREVGRSLSRVDTGRQRRSVSRGPHGNSESEAEYELTLPANLRNKSNNSSVANSQKGVDQSTNASRVTEQSKSSQTWSSRHPLLDNSNGVTSYTRGKSKEDGICSNSQSEAEEKTIRSVFEQIKTSQNDQTEGDAGSHGIYETVRTEVRRAISEIRNDLANAVRGKNAAIFSTTNVTDIPPELVNPNAIELLSDIRREYATKLEQSQVRARKLREDLAIEEQRGQELSRILKEVLPNPKTPETSHSRPRRKTSIERRKMSKRLTEEALNYFDECVSISTFDSSDFSAPEDPVFNSFAVTSSLGGSGSTASTPISNDRIYRKKELDNQSQASFIHDLSDLTPCSSSCEIIQSSTNIDQINLSGDPNLISLASTEIENVNDIRNLVKKFEKGRQNEASEPCNTGPRYNADEYNFCMSAERILFDRIIFRNRIESGDLLLCNIRIY</sequence>
<feature type="compositionally biased region" description="Polar residues" evidence="2">
    <location>
        <begin position="182"/>
        <end position="234"/>
    </location>
</feature>
<evidence type="ECO:0000313" key="4">
    <source>
        <dbReference type="Proteomes" id="UP000825729"/>
    </source>
</evidence>
<feature type="compositionally biased region" description="Basic and acidic residues" evidence="2">
    <location>
        <begin position="96"/>
        <end position="109"/>
    </location>
</feature>
<keyword evidence="1" id="KW-0175">Coiled coil</keyword>
<feature type="coiled-coil region" evidence="1">
    <location>
        <begin position="335"/>
        <end position="362"/>
    </location>
</feature>
<keyword evidence="4" id="KW-1185">Reference proteome</keyword>
<feature type="compositionally biased region" description="Polar residues" evidence="2">
    <location>
        <begin position="52"/>
        <end position="67"/>
    </location>
</feature>
<dbReference type="Proteomes" id="UP000825729">
    <property type="component" value="Unassembled WGS sequence"/>
</dbReference>
<name>A0AAV7FCF0_ARIFI</name>
<evidence type="ECO:0000256" key="1">
    <source>
        <dbReference type="SAM" id="Coils"/>
    </source>
</evidence>
<dbReference type="AlphaFoldDB" id="A0AAV7FCF0"/>
<proteinExistence type="predicted"/>
<evidence type="ECO:0000256" key="2">
    <source>
        <dbReference type="SAM" id="MobiDB-lite"/>
    </source>
</evidence>
<comment type="caution">
    <text evidence="3">The sequence shown here is derived from an EMBL/GenBank/DDBJ whole genome shotgun (WGS) entry which is preliminary data.</text>
</comment>
<feature type="region of interest" description="Disordered" evidence="2">
    <location>
        <begin position="373"/>
        <end position="397"/>
    </location>
</feature>
<feature type="compositionally biased region" description="Polar residues" evidence="2">
    <location>
        <begin position="1"/>
        <end position="22"/>
    </location>
</feature>
<dbReference type="EMBL" id="JAINDJ010000002">
    <property type="protein sequence ID" value="KAG9458481.1"/>
    <property type="molecule type" value="Genomic_DNA"/>
</dbReference>